<feature type="region of interest" description="Disordered" evidence="1">
    <location>
        <begin position="1"/>
        <end position="21"/>
    </location>
</feature>
<dbReference type="AlphaFoldDB" id="A0AAD2E1N7"/>
<gene>
    <name evidence="2" type="ORF">FPE_LOCUS23152</name>
</gene>
<organism evidence="2 3">
    <name type="scientific">Fraxinus pennsylvanica</name>
    <dbReference type="NCBI Taxonomy" id="56036"/>
    <lineage>
        <taxon>Eukaryota</taxon>
        <taxon>Viridiplantae</taxon>
        <taxon>Streptophyta</taxon>
        <taxon>Embryophyta</taxon>
        <taxon>Tracheophyta</taxon>
        <taxon>Spermatophyta</taxon>
        <taxon>Magnoliopsida</taxon>
        <taxon>eudicotyledons</taxon>
        <taxon>Gunneridae</taxon>
        <taxon>Pentapetalae</taxon>
        <taxon>asterids</taxon>
        <taxon>lamiids</taxon>
        <taxon>Lamiales</taxon>
        <taxon>Oleaceae</taxon>
        <taxon>Oleeae</taxon>
        <taxon>Fraxinus</taxon>
    </lineage>
</organism>
<evidence type="ECO:0000313" key="3">
    <source>
        <dbReference type="Proteomes" id="UP000834106"/>
    </source>
</evidence>
<keyword evidence="3" id="KW-1185">Reference proteome</keyword>
<sequence>MGVRRREEDVDLSSDNSKLNSSCKPVLKKNKLVLDIVLPENDEINDIPRSQRNNKHHSIQYVEGIKKIETLNKKKNVLQNKTKRHSVKEKKKGNENLWSEEMVMLNDFKNFTDALIDEFKVAREKMLHG</sequence>
<dbReference type="Proteomes" id="UP000834106">
    <property type="component" value="Chromosome 14"/>
</dbReference>
<accession>A0AAD2E1N7</accession>
<name>A0AAD2E1N7_9LAMI</name>
<evidence type="ECO:0000256" key="1">
    <source>
        <dbReference type="SAM" id="MobiDB-lite"/>
    </source>
</evidence>
<dbReference type="EMBL" id="OU503049">
    <property type="protein sequence ID" value="CAI9775722.1"/>
    <property type="molecule type" value="Genomic_DNA"/>
</dbReference>
<reference evidence="2" key="1">
    <citation type="submission" date="2023-05" db="EMBL/GenBank/DDBJ databases">
        <authorList>
            <person name="Huff M."/>
        </authorList>
    </citation>
    <scope>NUCLEOTIDE SEQUENCE</scope>
</reference>
<protein>
    <submittedName>
        <fullName evidence="2">Uncharacterized protein</fullName>
    </submittedName>
</protein>
<evidence type="ECO:0000313" key="2">
    <source>
        <dbReference type="EMBL" id="CAI9775722.1"/>
    </source>
</evidence>
<proteinExistence type="predicted"/>